<dbReference type="PANTHER" id="PTHR31912:SF34">
    <property type="entry name" value="NOTOCHORD-RELATED PROTEIN"/>
    <property type="match status" value="1"/>
</dbReference>
<dbReference type="EMBL" id="JACAZH010000003">
    <property type="protein sequence ID" value="KAF7372927.1"/>
    <property type="molecule type" value="Genomic_DNA"/>
</dbReference>
<feature type="compositionally biased region" description="Basic and acidic residues" evidence="1">
    <location>
        <begin position="670"/>
        <end position="689"/>
    </location>
</feature>
<evidence type="ECO:0000313" key="2">
    <source>
        <dbReference type="EMBL" id="KAF7372927.1"/>
    </source>
</evidence>
<dbReference type="AlphaFoldDB" id="A0A8H7DH36"/>
<dbReference type="OrthoDB" id="2506088at2759"/>
<organism evidence="2 3">
    <name type="scientific">Mycena sanguinolenta</name>
    <dbReference type="NCBI Taxonomy" id="230812"/>
    <lineage>
        <taxon>Eukaryota</taxon>
        <taxon>Fungi</taxon>
        <taxon>Dikarya</taxon>
        <taxon>Basidiomycota</taxon>
        <taxon>Agaricomycotina</taxon>
        <taxon>Agaricomycetes</taxon>
        <taxon>Agaricomycetidae</taxon>
        <taxon>Agaricales</taxon>
        <taxon>Marasmiineae</taxon>
        <taxon>Mycenaceae</taxon>
        <taxon>Mycena</taxon>
    </lineage>
</organism>
<evidence type="ECO:0000313" key="3">
    <source>
        <dbReference type="Proteomes" id="UP000623467"/>
    </source>
</evidence>
<comment type="caution">
    <text evidence="2">The sequence shown here is derived from an EMBL/GenBank/DDBJ whole genome shotgun (WGS) entry which is preliminary data.</text>
</comment>
<dbReference type="Proteomes" id="UP000623467">
    <property type="component" value="Unassembled WGS sequence"/>
</dbReference>
<keyword evidence="3" id="KW-1185">Reference proteome</keyword>
<reference evidence="2" key="1">
    <citation type="submission" date="2020-05" db="EMBL/GenBank/DDBJ databases">
        <title>Mycena genomes resolve the evolution of fungal bioluminescence.</title>
        <authorList>
            <person name="Tsai I.J."/>
        </authorList>
    </citation>
    <scope>NUCLEOTIDE SEQUENCE</scope>
    <source>
        <strain evidence="2">160909Yilan</strain>
    </source>
</reference>
<protein>
    <submittedName>
        <fullName evidence="2">Uncharacterized protein</fullName>
    </submittedName>
</protein>
<feature type="region of interest" description="Disordered" evidence="1">
    <location>
        <begin position="670"/>
        <end position="733"/>
    </location>
</feature>
<proteinExistence type="predicted"/>
<name>A0A8H7DH36_9AGAR</name>
<evidence type="ECO:0000256" key="1">
    <source>
        <dbReference type="SAM" id="MobiDB-lite"/>
    </source>
</evidence>
<accession>A0A8H7DH36</accession>
<gene>
    <name evidence="2" type="ORF">MSAN_00499400</name>
</gene>
<sequence>MRVFLWILREAGAKDVPSFDHLRKIQKQIREEYGIPSIPCKSALGNVFFINDPRAIIAQVRKPRFAFTEEGLNFYKDWASPAVRAQMHVYPEIPEDGVVREIWHALKWRKDMDLDVLSPMYDAGSAHYYVNELARLKDGNFVVPVCWLIYRGKVHADAFAVSIDEAGNATIDDSKTVIIAATDLSHNYLDLQDKKLVPGWSDKTTASGHLDRMPNPKRQIAGGDPLYVTLVDFFGDDVSGNRSKSWNKHLNGYMTNRTLPRKLLQQEFHVHFVSTSPHASMAEQFQEFKTLIEDTHSNPVRIQDEQGKTTRFSIYCNCTPSDNPMQSEICGHIGGKGNKFCRKCHVGGTQEDKATADGYHALFEPGDPRTKENTLTELKKQVELACGGVAKRVQELQTQTSVKDAYTQYWIDQIVARAAEMRRENANASESTVKSELIKWMHDNEQNLLVGWTPEKLQRQGETKLTPLKRGVPLRPVELLKNTNAARALNFGEYSGDSEWMRCKTVVCESLDECSVGTWVFAKSQADENLIICGRLADILCNASGKSIVIVELFQLLRERHPHYGMPVLTRRDDETTFSILPTKNIKFDFNAQHDCFSAKCEASGIRAIMQEQVESDKTENFIVHTQLDRFILNMNSFHNPHLVRATISRDLWAPVPLFDNRKAEHDEFSARLRDTRASKAAKRQETVARKRARPTAAASDADELLQPPRKRGRRGRPAELTSRSSQPRRRTMNPTMVSAFHGGIIQNSPSAPKDVIQLWEDYAFMATIDIMRYRGCDPSVERFIYQSPELLRILLVMSLLRHKLWKVPTILETTWTNLRTLLCGFGPNSVGDEIHQLQMVSPWAARDLALHLIRRMVKNHTDTDGGVRPSASRNAVLYNAEYSVFNLEDSYIRSQCSLGRDISYLIRLSPPCPVLLSDRTFIHHVSKWLESFPDSTMKLTFWRQAVPNADIHVSTVSSDIWEEQEWCRCVRSYNDMIVWLKLPDGLKIIV</sequence>
<dbReference type="PANTHER" id="PTHR31912">
    <property type="entry name" value="IP13529P"/>
    <property type="match status" value="1"/>
</dbReference>